<dbReference type="InterPro" id="IPR020094">
    <property type="entry name" value="TruA/RsuA/RluB/E/F_N"/>
</dbReference>
<dbReference type="RefSeq" id="XP_013254351.1">
    <property type="nucleotide sequence ID" value="XM_013398897.1"/>
</dbReference>
<feature type="region of interest" description="Disordered" evidence="16">
    <location>
        <begin position="309"/>
        <end position="364"/>
    </location>
</feature>
<gene>
    <name evidence="18" type="ORF">A1O9_12098</name>
</gene>
<keyword evidence="6" id="KW-0819">tRNA processing</keyword>
<comment type="catalytic activity">
    <reaction evidence="2">
        <text>uridine in snRNA = pseudouridine in snRNA</text>
        <dbReference type="Rhea" id="RHEA:51124"/>
        <dbReference type="Rhea" id="RHEA-COMP:12891"/>
        <dbReference type="Rhea" id="RHEA-COMP:12892"/>
        <dbReference type="ChEBI" id="CHEBI:65314"/>
        <dbReference type="ChEBI" id="CHEBI:65315"/>
    </reaction>
</comment>
<keyword evidence="8" id="KW-0539">Nucleus</keyword>
<dbReference type="VEuPathDB" id="FungiDB:A1O9_12098"/>
<dbReference type="FunFam" id="3.30.70.660:FF:000002">
    <property type="entry name" value="tRNA pseudouridine synthase"/>
    <property type="match status" value="1"/>
</dbReference>
<dbReference type="Gene3D" id="3.30.70.660">
    <property type="entry name" value="Pseudouridine synthase I, catalytic domain, C-terminal subdomain"/>
    <property type="match status" value="1"/>
</dbReference>
<proteinExistence type="inferred from homology"/>
<evidence type="ECO:0000313" key="18">
    <source>
        <dbReference type="EMBL" id="KEF51761.1"/>
    </source>
</evidence>
<feature type="compositionally biased region" description="Acidic residues" evidence="16">
    <location>
        <begin position="600"/>
        <end position="610"/>
    </location>
</feature>
<dbReference type="STRING" id="1182545.A0A072NW23"/>
<dbReference type="GO" id="GO:0031119">
    <property type="term" value="P:tRNA pseudouridine synthesis"/>
    <property type="evidence" value="ECO:0007669"/>
    <property type="project" value="EnsemblFungi"/>
</dbReference>
<dbReference type="InterPro" id="IPR020095">
    <property type="entry name" value="PsdUridine_synth_TruA_C"/>
</dbReference>
<keyword evidence="5" id="KW-0507">mRNA processing</keyword>
<dbReference type="FunFam" id="3.30.70.580:FF:000002">
    <property type="entry name" value="tRNA pseudouridine synthase"/>
    <property type="match status" value="1"/>
</dbReference>
<dbReference type="InterPro" id="IPR001406">
    <property type="entry name" value="PsdUridine_synth_TruA"/>
</dbReference>
<dbReference type="SUPFAM" id="SSF55120">
    <property type="entry name" value="Pseudouridine synthase"/>
    <property type="match status" value="1"/>
</dbReference>
<keyword evidence="19" id="KW-1185">Reference proteome</keyword>
<keyword evidence="7" id="KW-0413">Isomerase</keyword>
<evidence type="ECO:0000256" key="1">
    <source>
        <dbReference type="ARBA" id="ARBA00001166"/>
    </source>
</evidence>
<evidence type="ECO:0000256" key="14">
    <source>
        <dbReference type="PIRSR" id="PIRSR641708-1"/>
    </source>
</evidence>
<evidence type="ECO:0000313" key="19">
    <source>
        <dbReference type="Proteomes" id="UP000027920"/>
    </source>
</evidence>
<dbReference type="Gene3D" id="3.30.70.580">
    <property type="entry name" value="Pseudouridine synthase I, catalytic domain, N-terminal subdomain"/>
    <property type="match status" value="1"/>
</dbReference>
<comment type="caution">
    <text evidence="18">The sequence shown here is derived from an EMBL/GenBank/DDBJ whole genome shotgun (WGS) entry which is preliminary data.</text>
</comment>
<dbReference type="CDD" id="cd02568">
    <property type="entry name" value="PseudoU_synth_PUS1_PUS2"/>
    <property type="match status" value="1"/>
</dbReference>
<evidence type="ECO:0000259" key="17">
    <source>
        <dbReference type="Pfam" id="PF01416"/>
    </source>
</evidence>
<dbReference type="GO" id="GO:0006397">
    <property type="term" value="P:mRNA processing"/>
    <property type="evidence" value="ECO:0007669"/>
    <property type="project" value="UniProtKB-KW"/>
</dbReference>
<dbReference type="InterPro" id="IPR020097">
    <property type="entry name" value="PsdUridine_synth_TruA_a/b_dom"/>
</dbReference>
<feature type="domain" description="Pseudouridine synthase I TruA alpha/beta" evidence="17">
    <location>
        <begin position="402"/>
        <end position="506"/>
    </location>
</feature>
<protein>
    <recommendedName>
        <fullName evidence="11">tRNA pseudouridine synthase 1</fullName>
    </recommendedName>
    <alternativeName>
        <fullName evidence="12">tRNA pseudouridylate synthase 1</fullName>
    </alternativeName>
    <alternativeName>
        <fullName evidence="13">tRNA-uridine isomerase 1</fullName>
    </alternativeName>
</protein>
<evidence type="ECO:0000256" key="10">
    <source>
        <dbReference type="ARBA" id="ARBA00053072"/>
    </source>
</evidence>
<feature type="region of interest" description="Disordered" evidence="16">
    <location>
        <begin position="1"/>
        <end position="88"/>
    </location>
</feature>
<comment type="catalytic activity">
    <reaction evidence="9">
        <text>a uridine in tRNA = a pseudouridine in tRNA</text>
        <dbReference type="Rhea" id="RHEA:54572"/>
        <dbReference type="Rhea" id="RHEA-COMP:13339"/>
        <dbReference type="Rhea" id="RHEA-COMP:13934"/>
        <dbReference type="ChEBI" id="CHEBI:65314"/>
        <dbReference type="ChEBI" id="CHEBI:65315"/>
    </reaction>
</comment>
<dbReference type="InterPro" id="IPR041708">
    <property type="entry name" value="PUS1/PUS2-like"/>
</dbReference>
<comment type="subcellular location">
    <subcellularLocation>
        <location evidence="3">Nucleus</location>
    </subcellularLocation>
</comment>
<evidence type="ECO:0000256" key="5">
    <source>
        <dbReference type="ARBA" id="ARBA00022664"/>
    </source>
</evidence>
<dbReference type="OrthoDB" id="10256309at2759"/>
<sequence length="621" mass="69946">MEGQTTTPDPGRAQAQSNPLSDSRSTNRENRGSNSTHASRGKSRGGRGSRAGKNRDLGRKEWAKNKVDKRQRNEDEKASKRQRVDQGPAELPIYATKFSDEVLAGEERKPKKKVAVLIGYAGTGYKGMQFTNDHKTIEGDLFQAFVAAGAISKANADDPKKSSFVRCARTDKGVHAAGNLISLKLIVEDEDIVKKINENLVPQIRVWGFERTNNSFSAYQTVDSRIYEYLIPTHSFLPPHPSSFLGRQLEEWAAKKDDLEAYRERQKEVQGYWEKVDEELIKPILEEYDPEIKAILEKALWLKGEPVEVESKGEPEQQASSEIKDDVQPSQNENGSDKEISIPQENVPEGTSDQPEGVKRPPSQAIIISEASKRLRQAYVTAKRSYRIPETRLRRIQETLNLFIGTRNYHNFTIQKTYKDPSAKRVIKSFNLNPEPILIDGTEWLSMKVHGQSFMMHQIRKMVGMVALIVRCGCDPKRLTQSLGPESISIPKAPSLGLLLERPVFDSYNKRAQNELSKDPINYDKFKKEMDQFKQEQIYERMYRDEEKENVFGNFFNHVDNFPCETFLFVTSGGIEATKVPIKVGGNKDMTGLEAALGDGDGDGEGSDADEGVRDTHGDEG</sequence>
<evidence type="ECO:0000256" key="4">
    <source>
        <dbReference type="ARBA" id="ARBA00009375"/>
    </source>
</evidence>
<feature type="compositionally biased region" description="Basic residues" evidence="16">
    <location>
        <begin position="39"/>
        <end position="52"/>
    </location>
</feature>
<dbReference type="EMBL" id="AMGV01000021">
    <property type="protein sequence ID" value="KEF51761.1"/>
    <property type="molecule type" value="Genomic_DNA"/>
</dbReference>
<accession>A0A072NW23</accession>
<evidence type="ECO:0000256" key="12">
    <source>
        <dbReference type="ARBA" id="ARBA00079072"/>
    </source>
</evidence>
<evidence type="ECO:0000256" key="6">
    <source>
        <dbReference type="ARBA" id="ARBA00022694"/>
    </source>
</evidence>
<feature type="binding site" evidence="15">
    <location>
        <position position="227"/>
    </location>
    <ligand>
        <name>substrate</name>
    </ligand>
</feature>
<dbReference type="GO" id="GO:1990481">
    <property type="term" value="P:mRNA pseudouridine synthesis"/>
    <property type="evidence" value="ECO:0007669"/>
    <property type="project" value="TreeGrafter"/>
</dbReference>
<dbReference type="Pfam" id="PF01416">
    <property type="entry name" value="PseudoU_synth_1"/>
    <property type="match status" value="1"/>
</dbReference>
<name>A0A072NW23_9EURO</name>
<dbReference type="AlphaFoldDB" id="A0A072NW23"/>
<dbReference type="PANTHER" id="PTHR11142">
    <property type="entry name" value="PSEUDOURIDYLATE SYNTHASE"/>
    <property type="match status" value="1"/>
</dbReference>
<dbReference type="GO" id="GO:0005634">
    <property type="term" value="C:nucleus"/>
    <property type="evidence" value="ECO:0007669"/>
    <property type="project" value="UniProtKB-SubCell"/>
</dbReference>
<comment type="catalytic activity">
    <reaction evidence="1">
        <text>a uridine in mRNA = a pseudouridine in mRNA</text>
        <dbReference type="Rhea" id="RHEA:56644"/>
        <dbReference type="Rhea" id="RHEA-COMP:14658"/>
        <dbReference type="Rhea" id="RHEA-COMP:14659"/>
        <dbReference type="ChEBI" id="CHEBI:65314"/>
        <dbReference type="ChEBI" id="CHEBI:65315"/>
    </reaction>
</comment>
<organism evidence="18 19">
    <name type="scientific">Exophiala aquamarina CBS 119918</name>
    <dbReference type="NCBI Taxonomy" id="1182545"/>
    <lineage>
        <taxon>Eukaryota</taxon>
        <taxon>Fungi</taxon>
        <taxon>Dikarya</taxon>
        <taxon>Ascomycota</taxon>
        <taxon>Pezizomycotina</taxon>
        <taxon>Eurotiomycetes</taxon>
        <taxon>Chaetothyriomycetidae</taxon>
        <taxon>Chaetothyriales</taxon>
        <taxon>Herpotrichiellaceae</taxon>
        <taxon>Exophiala</taxon>
    </lineage>
</organism>
<dbReference type="GO" id="GO:0009982">
    <property type="term" value="F:pseudouridine synthase activity"/>
    <property type="evidence" value="ECO:0007669"/>
    <property type="project" value="EnsemblFungi"/>
</dbReference>
<evidence type="ECO:0000256" key="3">
    <source>
        <dbReference type="ARBA" id="ARBA00004123"/>
    </source>
</evidence>
<dbReference type="GeneID" id="25286993"/>
<comment type="function">
    <text evidence="10">Formation of pseudouridine at positions 27 and 28 in the anticodon stem and loop of transfer RNAs; at positions 34 and 36 of intron-containing precursor tRNA(Ile) and at position 35 in the intron-containing tRNA(Tyr). Catalyzes pseudouridylation at position 44 in U2 snRNA. Also catalyzes pseudouridylation of mRNAs.</text>
</comment>
<dbReference type="GO" id="GO:0003723">
    <property type="term" value="F:RNA binding"/>
    <property type="evidence" value="ECO:0007669"/>
    <property type="project" value="InterPro"/>
</dbReference>
<dbReference type="PANTHER" id="PTHR11142:SF4">
    <property type="entry name" value="PSEUDOURIDYLATE SYNTHASE 1 HOMOLOG"/>
    <property type="match status" value="1"/>
</dbReference>
<feature type="active site" description="Nucleophile" evidence="14">
    <location>
        <position position="171"/>
    </location>
</feature>
<evidence type="ECO:0000256" key="15">
    <source>
        <dbReference type="PIRSR" id="PIRSR641708-2"/>
    </source>
</evidence>
<evidence type="ECO:0000256" key="13">
    <source>
        <dbReference type="ARBA" id="ARBA00080858"/>
    </source>
</evidence>
<feature type="compositionally biased region" description="Basic and acidic residues" evidence="16">
    <location>
        <begin position="611"/>
        <end position="621"/>
    </location>
</feature>
<evidence type="ECO:0000256" key="9">
    <source>
        <dbReference type="ARBA" id="ARBA00036943"/>
    </source>
</evidence>
<comment type="similarity">
    <text evidence="4">Belongs to the tRNA pseudouridine synthase TruA family.</text>
</comment>
<feature type="compositionally biased region" description="Basic and acidic residues" evidence="16">
    <location>
        <begin position="53"/>
        <end position="84"/>
    </location>
</feature>
<dbReference type="Proteomes" id="UP000027920">
    <property type="component" value="Unassembled WGS sequence"/>
</dbReference>
<feature type="compositionally biased region" description="Polar residues" evidence="16">
    <location>
        <begin position="1"/>
        <end position="24"/>
    </location>
</feature>
<evidence type="ECO:0000256" key="8">
    <source>
        <dbReference type="ARBA" id="ARBA00023242"/>
    </source>
</evidence>
<evidence type="ECO:0000256" key="16">
    <source>
        <dbReference type="SAM" id="MobiDB-lite"/>
    </source>
</evidence>
<dbReference type="HOGENOM" id="CLU_021971_1_0_1"/>
<dbReference type="GO" id="GO:0031120">
    <property type="term" value="P:snRNA pseudouridine synthesis"/>
    <property type="evidence" value="ECO:0007669"/>
    <property type="project" value="UniProtKB-ARBA"/>
</dbReference>
<evidence type="ECO:0000256" key="7">
    <source>
        <dbReference type="ARBA" id="ARBA00023235"/>
    </source>
</evidence>
<reference evidence="18 19" key="1">
    <citation type="submission" date="2013-03" db="EMBL/GenBank/DDBJ databases">
        <title>The Genome Sequence of Exophiala aquamarina CBS 119918.</title>
        <authorList>
            <consortium name="The Broad Institute Genomics Platform"/>
            <person name="Cuomo C."/>
            <person name="de Hoog S."/>
            <person name="Gorbushina A."/>
            <person name="Walker B."/>
            <person name="Young S.K."/>
            <person name="Zeng Q."/>
            <person name="Gargeya S."/>
            <person name="Fitzgerald M."/>
            <person name="Haas B."/>
            <person name="Abouelleil A."/>
            <person name="Allen A.W."/>
            <person name="Alvarado L."/>
            <person name="Arachchi H.M."/>
            <person name="Berlin A.M."/>
            <person name="Chapman S.B."/>
            <person name="Gainer-Dewar J."/>
            <person name="Goldberg J."/>
            <person name="Griggs A."/>
            <person name="Gujja S."/>
            <person name="Hansen M."/>
            <person name="Howarth C."/>
            <person name="Imamovic A."/>
            <person name="Ireland A."/>
            <person name="Larimer J."/>
            <person name="McCowan C."/>
            <person name="Murphy C."/>
            <person name="Pearson M."/>
            <person name="Poon T.W."/>
            <person name="Priest M."/>
            <person name="Roberts A."/>
            <person name="Saif S."/>
            <person name="Shea T."/>
            <person name="Sisk P."/>
            <person name="Sykes S."/>
            <person name="Wortman J."/>
            <person name="Nusbaum C."/>
            <person name="Birren B."/>
        </authorList>
    </citation>
    <scope>NUCLEOTIDE SEQUENCE [LARGE SCALE GENOMIC DNA]</scope>
    <source>
        <strain evidence="18 19">CBS 119918</strain>
    </source>
</reference>
<evidence type="ECO:0000256" key="2">
    <source>
        <dbReference type="ARBA" id="ARBA00001832"/>
    </source>
</evidence>
<dbReference type="InterPro" id="IPR020103">
    <property type="entry name" value="PsdUridine_synth_cat_dom_sf"/>
</dbReference>
<feature type="region of interest" description="Disordered" evidence="16">
    <location>
        <begin position="593"/>
        <end position="621"/>
    </location>
</feature>
<evidence type="ECO:0000256" key="11">
    <source>
        <dbReference type="ARBA" id="ARBA00073968"/>
    </source>
</evidence>